<feature type="transmembrane region" description="Helical" evidence="6">
    <location>
        <begin position="45"/>
        <end position="66"/>
    </location>
</feature>
<dbReference type="PANTHER" id="PTHR38825">
    <property type="entry name" value="LYSINE EXPORTER PROTEIN (LYSE/YGGA)"/>
    <property type="match status" value="1"/>
</dbReference>
<name>A0A1T4X544_9CLOT</name>
<feature type="transmembrane region" description="Helical" evidence="6">
    <location>
        <begin position="152"/>
        <end position="172"/>
    </location>
</feature>
<evidence type="ECO:0000313" key="7">
    <source>
        <dbReference type="EMBL" id="SKA84567.1"/>
    </source>
</evidence>
<proteinExistence type="predicted"/>
<dbReference type="Proteomes" id="UP000190105">
    <property type="component" value="Unassembled WGS sequence"/>
</dbReference>
<evidence type="ECO:0000256" key="1">
    <source>
        <dbReference type="ARBA" id="ARBA00004651"/>
    </source>
</evidence>
<feature type="transmembrane region" description="Helical" evidence="6">
    <location>
        <begin position="116"/>
        <end position="140"/>
    </location>
</feature>
<dbReference type="GO" id="GO:0005886">
    <property type="term" value="C:plasma membrane"/>
    <property type="evidence" value="ECO:0007669"/>
    <property type="project" value="UniProtKB-SubCell"/>
</dbReference>
<evidence type="ECO:0000256" key="4">
    <source>
        <dbReference type="ARBA" id="ARBA00022989"/>
    </source>
</evidence>
<evidence type="ECO:0000256" key="3">
    <source>
        <dbReference type="ARBA" id="ARBA00022692"/>
    </source>
</evidence>
<dbReference type="PANTHER" id="PTHR38825:SF2">
    <property type="entry name" value="LYSINE TRANSPORTER LYSE"/>
    <property type="match status" value="1"/>
</dbReference>
<dbReference type="RefSeq" id="WP_078696028.1">
    <property type="nucleotide sequence ID" value="NZ_FUYH01000006.1"/>
</dbReference>
<evidence type="ECO:0000256" key="2">
    <source>
        <dbReference type="ARBA" id="ARBA00022475"/>
    </source>
</evidence>
<gene>
    <name evidence="7" type="ORF">SAMN05443428_10633</name>
</gene>
<keyword evidence="5 6" id="KW-0472">Membrane</keyword>
<sequence length="214" mass="24292">MRHLFILLRMIITGFFTGIVFAIPLGPAGMESIKKTLNYGLKEGLLVALGAVLSDAVDIILINIGLFNLLNENKRTEGIFFIICGVLIIFFAYDDFKKSKDKKDVNVNKFESLPVLKGFIIAFTNPMTHSFWLTISGTLIHKFRNSGSFNYYLFLLFIIIGMFGWFVILNIAALKGVKRFTTDKNNKSFDKIVILILLLLGIGFIFFGFCKFFR</sequence>
<feature type="transmembrane region" description="Helical" evidence="6">
    <location>
        <begin position="192"/>
        <end position="213"/>
    </location>
</feature>
<evidence type="ECO:0000313" key="8">
    <source>
        <dbReference type="Proteomes" id="UP000190105"/>
    </source>
</evidence>
<dbReference type="AlphaFoldDB" id="A0A1T4X544"/>
<keyword evidence="2" id="KW-1003">Cell membrane</keyword>
<feature type="transmembrane region" description="Helical" evidence="6">
    <location>
        <begin position="7"/>
        <end position="25"/>
    </location>
</feature>
<evidence type="ECO:0000256" key="5">
    <source>
        <dbReference type="ARBA" id="ARBA00023136"/>
    </source>
</evidence>
<keyword evidence="3 6" id="KW-0812">Transmembrane</keyword>
<keyword evidence="4 6" id="KW-1133">Transmembrane helix</keyword>
<evidence type="ECO:0000256" key="6">
    <source>
        <dbReference type="SAM" id="Phobius"/>
    </source>
</evidence>
<dbReference type="OrthoDB" id="7874789at2"/>
<keyword evidence="8" id="KW-1185">Reference proteome</keyword>
<dbReference type="STRING" id="1147123.SAMN05443428_10633"/>
<protein>
    <submittedName>
        <fullName evidence="7">Threonine/homoserine/homoserine lactone efflux protein</fullName>
    </submittedName>
</protein>
<accession>A0A1T4X544</accession>
<reference evidence="8" key="1">
    <citation type="submission" date="2017-02" db="EMBL/GenBank/DDBJ databases">
        <authorList>
            <person name="Varghese N."/>
            <person name="Submissions S."/>
        </authorList>
    </citation>
    <scope>NUCLEOTIDE SEQUENCE [LARGE SCALE GENOMIC DNA]</scope>
    <source>
        <strain evidence="8">USBA 833</strain>
    </source>
</reference>
<dbReference type="InterPro" id="IPR001123">
    <property type="entry name" value="LeuE-type"/>
</dbReference>
<organism evidence="7 8">
    <name type="scientific">Caloramator quimbayensis</name>
    <dbReference type="NCBI Taxonomy" id="1147123"/>
    <lineage>
        <taxon>Bacteria</taxon>
        <taxon>Bacillati</taxon>
        <taxon>Bacillota</taxon>
        <taxon>Clostridia</taxon>
        <taxon>Eubacteriales</taxon>
        <taxon>Clostridiaceae</taxon>
        <taxon>Caloramator</taxon>
    </lineage>
</organism>
<dbReference type="EMBL" id="FUYH01000006">
    <property type="protein sequence ID" value="SKA84567.1"/>
    <property type="molecule type" value="Genomic_DNA"/>
</dbReference>
<comment type="subcellular location">
    <subcellularLocation>
        <location evidence="1">Cell membrane</location>
        <topology evidence="1">Multi-pass membrane protein</topology>
    </subcellularLocation>
</comment>
<dbReference type="Pfam" id="PF01810">
    <property type="entry name" value="LysE"/>
    <property type="match status" value="1"/>
</dbReference>
<dbReference type="GO" id="GO:0006865">
    <property type="term" value="P:amino acid transport"/>
    <property type="evidence" value="ECO:0007669"/>
    <property type="project" value="InterPro"/>
</dbReference>
<feature type="transmembrane region" description="Helical" evidence="6">
    <location>
        <begin position="78"/>
        <end position="96"/>
    </location>
</feature>